<sequence length="197" mass="21858">MSPDPGQEERALVLRAQDGETAAFERLVDRHQGRLFRIAFMVVGDRQEAEDLVQETLVLAWRRLHLLEEPAAFRGWVAQICSRSATDVVRRRARRATAPAAAEDLEPALESSPDTGRTSPGAAADPARSALVNAQMSALARVLSTLDPALRLCWVLREVDGMSYREICAAVDASEPTVRGRIARARARIVDEMEEWR</sequence>
<dbReference type="InterPro" id="IPR013249">
    <property type="entry name" value="RNA_pol_sigma70_r4_t2"/>
</dbReference>
<protein>
    <submittedName>
        <fullName evidence="10">Sigma-70 family RNA polymerase sigma factor</fullName>
    </submittedName>
</protein>
<dbReference type="InterPro" id="IPR039425">
    <property type="entry name" value="RNA_pol_sigma-70-like"/>
</dbReference>
<evidence type="ECO:0000313" key="10">
    <source>
        <dbReference type="EMBL" id="RRR24278.1"/>
    </source>
</evidence>
<dbReference type="SUPFAM" id="SSF88659">
    <property type="entry name" value="Sigma3 and sigma4 domains of RNA polymerase sigma factors"/>
    <property type="match status" value="1"/>
</dbReference>
<dbReference type="KEGG" id="bsau:DWV08_13555"/>
<keyword evidence="5" id="KW-0804">Transcription</keyword>
<dbReference type="RefSeq" id="WP_115414286.1">
    <property type="nucleotide sequence ID" value="NZ_CP031356.1"/>
</dbReference>
<dbReference type="PANTHER" id="PTHR43133:SF8">
    <property type="entry name" value="RNA POLYMERASE SIGMA FACTOR HI_1459-RELATED"/>
    <property type="match status" value="1"/>
</dbReference>
<evidence type="ECO:0000256" key="2">
    <source>
        <dbReference type="ARBA" id="ARBA00023015"/>
    </source>
</evidence>
<comment type="similarity">
    <text evidence="1">Belongs to the sigma-70 factor family. ECF subfamily.</text>
</comment>
<dbReference type="InterPro" id="IPR014284">
    <property type="entry name" value="RNA_pol_sigma-70_dom"/>
</dbReference>
<dbReference type="Pfam" id="PF08281">
    <property type="entry name" value="Sigma70_r4_2"/>
    <property type="match status" value="1"/>
</dbReference>
<reference evidence="10 12" key="2">
    <citation type="submission" date="2018-08" db="EMBL/GenBank/DDBJ databases">
        <title>Brachybacterium saurashtrense DSM 23186.</title>
        <authorList>
            <person name="Li Y."/>
        </authorList>
    </citation>
    <scope>NUCLEOTIDE SEQUENCE [LARGE SCALE GENOMIC DNA]</scope>
    <source>
        <strain evidence="10 12">DSM 23186</strain>
    </source>
</reference>
<dbReference type="InterPro" id="IPR013325">
    <property type="entry name" value="RNA_pol_sigma_r2"/>
</dbReference>
<keyword evidence="11" id="KW-1185">Reference proteome</keyword>
<gene>
    <name evidence="9" type="ORF">DWV08_13555</name>
    <name evidence="10" type="ORF">DXU92_05305</name>
</gene>
<dbReference type="InterPro" id="IPR007627">
    <property type="entry name" value="RNA_pol_sigma70_r2"/>
</dbReference>
<dbReference type="EMBL" id="QSWH01000002">
    <property type="protein sequence ID" value="RRR24278.1"/>
    <property type="molecule type" value="Genomic_DNA"/>
</dbReference>
<dbReference type="PANTHER" id="PTHR43133">
    <property type="entry name" value="RNA POLYMERASE ECF-TYPE SIGMA FACTO"/>
    <property type="match status" value="1"/>
</dbReference>
<dbReference type="NCBIfam" id="TIGR02937">
    <property type="entry name" value="sigma70-ECF"/>
    <property type="match status" value="1"/>
</dbReference>
<feature type="domain" description="RNA polymerase sigma-70 region 2" evidence="7">
    <location>
        <begin position="27"/>
        <end position="95"/>
    </location>
</feature>
<dbReference type="OrthoDB" id="9811152at2"/>
<organism evidence="10 12">
    <name type="scientific">Brachybacterium saurashtrense</name>
    <dbReference type="NCBI Taxonomy" id="556288"/>
    <lineage>
        <taxon>Bacteria</taxon>
        <taxon>Bacillati</taxon>
        <taxon>Actinomycetota</taxon>
        <taxon>Actinomycetes</taxon>
        <taxon>Micrococcales</taxon>
        <taxon>Dermabacteraceae</taxon>
        <taxon>Brachybacterium</taxon>
    </lineage>
</organism>
<evidence type="ECO:0000256" key="1">
    <source>
        <dbReference type="ARBA" id="ARBA00010641"/>
    </source>
</evidence>
<dbReference type="GO" id="GO:0016987">
    <property type="term" value="F:sigma factor activity"/>
    <property type="evidence" value="ECO:0007669"/>
    <property type="project" value="UniProtKB-KW"/>
</dbReference>
<dbReference type="SUPFAM" id="SSF88946">
    <property type="entry name" value="Sigma2 domain of RNA polymerase sigma factors"/>
    <property type="match status" value="1"/>
</dbReference>
<evidence type="ECO:0000256" key="3">
    <source>
        <dbReference type="ARBA" id="ARBA00023082"/>
    </source>
</evidence>
<dbReference type="InterPro" id="IPR036388">
    <property type="entry name" value="WH-like_DNA-bd_sf"/>
</dbReference>
<evidence type="ECO:0000256" key="6">
    <source>
        <dbReference type="SAM" id="MobiDB-lite"/>
    </source>
</evidence>
<dbReference type="Proteomes" id="UP000254236">
    <property type="component" value="Chromosome"/>
</dbReference>
<name>A0A345YRI5_9MICO</name>
<proteinExistence type="inferred from homology"/>
<evidence type="ECO:0000259" key="7">
    <source>
        <dbReference type="Pfam" id="PF04542"/>
    </source>
</evidence>
<evidence type="ECO:0000256" key="5">
    <source>
        <dbReference type="ARBA" id="ARBA00023163"/>
    </source>
</evidence>
<evidence type="ECO:0000313" key="9">
    <source>
        <dbReference type="EMBL" id="AXK46537.1"/>
    </source>
</evidence>
<dbReference type="InterPro" id="IPR013324">
    <property type="entry name" value="RNA_pol_sigma_r3/r4-like"/>
</dbReference>
<keyword evidence="2" id="KW-0805">Transcription regulation</keyword>
<feature type="region of interest" description="Disordered" evidence="6">
    <location>
        <begin position="97"/>
        <end position="126"/>
    </location>
</feature>
<dbReference type="AlphaFoldDB" id="A0A345YRI5"/>
<dbReference type="Gene3D" id="1.10.1740.10">
    <property type="match status" value="1"/>
</dbReference>
<dbReference type="GO" id="GO:0006352">
    <property type="term" value="P:DNA-templated transcription initiation"/>
    <property type="evidence" value="ECO:0007669"/>
    <property type="project" value="InterPro"/>
</dbReference>
<reference evidence="9 11" key="1">
    <citation type="submission" date="2018-07" db="EMBL/GenBank/DDBJ databases">
        <title>Brachybacterium saurashtrense DSM 23186 genome sequence.</title>
        <authorList>
            <person name="Guo L."/>
        </authorList>
    </citation>
    <scope>NUCLEOTIDE SEQUENCE [LARGE SCALE GENOMIC DNA]</scope>
    <source>
        <strain evidence="9 11">DSM 23186</strain>
    </source>
</reference>
<evidence type="ECO:0000313" key="12">
    <source>
        <dbReference type="Proteomes" id="UP000282185"/>
    </source>
</evidence>
<evidence type="ECO:0000256" key="4">
    <source>
        <dbReference type="ARBA" id="ARBA00023125"/>
    </source>
</evidence>
<accession>A0A345YRI5</accession>
<dbReference type="Pfam" id="PF04542">
    <property type="entry name" value="Sigma70_r2"/>
    <property type="match status" value="1"/>
</dbReference>
<dbReference type="Gene3D" id="1.10.10.10">
    <property type="entry name" value="Winged helix-like DNA-binding domain superfamily/Winged helix DNA-binding domain"/>
    <property type="match status" value="1"/>
</dbReference>
<keyword evidence="3" id="KW-0731">Sigma factor</keyword>
<dbReference type="Proteomes" id="UP000282185">
    <property type="component" value="Unassembled WGS sequence"/>
</dbReference>
<evidence type="ECO:0000313" key="11">
    <source>
        <dbReference type="Proteomes" id="UP000254236"/>
    </source>
</evidence>
<keyword evidence="4" id="KW-0238">DNA-binding</keyword>
<feature type="domain" description="RNA polymerase sigma factor 70 region 4 type 2" evidence="8">
    <location>
        <begin position="138"/>
        <end position="189"/>
    </location>
</feature>
<evidence type="ECO:0000259" key="8">
    <source>
        <dbReference type="Pfam" id="PF08281"/>
    </source>
</evidence>
<dbReference type="EMBL" id="CP031356">
    <property type="protein sequence ID" value="AXK46537.1"/>
    <property type="molecule type" value="Genomic_DNA"/>
</dbReference>
<dbReference type="GO" id="GO:0003677">
    <property type="term" value="F:DNA binding"/>
    <property type="evidence" value="ECO:0007669"/>
    <property type="project" value="UniProtKB-KW"/>
</dbReference>